<dbReference type="Proteomes" id="UP000184212">
    <property type="component" value="Unassembled WGS sequence"/>
</dbReference>
<reference evidence="7 8" key="1">
    <citation type="submission" date="2016-11" db="EMBL/GenBank/DDBJ databases">
        <authorList>
            <person name="Jaros S."/>
            <person name="Januszkiewicz K."/>
            <person name="Wedrychowicz H."/>
        </authorList>
    </citation>
    <scope>NUCLEOTIDE SEQUENCE [LARGE SCALE GENOMIC DNA]</scope>
    <source>
        <strain evidence="7 8">DSM 24574</strain>
    </source>
</reference>
<evidence type="ECO:0000256" key="1">
    <source>
        <dbReference type="ARBA" id="ARBA00007072"/>
    </source>
</evidence>
<dbReference type="Pfam" id="PF06283">
    <property type="entry name" value="ThuA"/>
    <property type="match status" value="1"/>
</dbReference>
<protein>
    <submittedName>
        <fullName evidence="7">Type 1 glutamine amidotransferase (GATase1)</fullName>
    </submittedName>
</protein>
<dbReference type="InterPro" id="IPR014756">
    <property type="entry name" value="Ig_E-set"/>
</dbReference>
<name>A0A1M5WV67_9BACT</name>
<evidence type="ECO:0000313" key="7">
    <source>
        <dbReference type="EMBL" id="SHH91506.1"/>
    </source>
</evidence>
<dbReference type="InterPro" id="IPR029062">
    <property type="entry name" value="Class_I_gatase-like"/>
</dbReference>
<keyword evidence="3" id="KW-0624">Polysaccharide degradation</keyword>
<dbReference type="GO" id="GO:0016740">
    <property type="term" value="F:transferase activity"/>
    <property type="evidence" value="ECO:0007669"/>
    <property type="project" value="UniProtKB-KW"/>
</dbReference>
<dbReference type="CDD" id="cd02850">
    <property type="entry name" value="E_set_Cellulase_N"/>
    <property type="match status" value="1"/>
</dbReference>
<dbReference type="OrthoDB" id="9808897at2"/>
<keyword evidence="7" id="KW-0315">Glutamine amidotransferase</keyword>
<dbReference type="AlphaFoldDB" id="A0A1M5WV67"/>
<dbReference type="SUPFAM" id="SSF81296">
    <property type="entry name" value="E set domains"/>
    <property type="match status" value="1"/>
</dbReference>
<dbReference type="SUPFAM" id="SSF52317">
    <property type="entry name" value="Class I glutamine amidotransferase-like"/>
    <property type="match status" value="1"/>
</dbReference>
<dbReference type="PANTHER" id="PTHR40469">
    <property type="entry name" value="SECRETED GLYCOSYL HYDROLASE"/>
    <property type="match status" value="1"/>
</dbReference>
<evidence type="ECO:0000259" key="5">
    <source>
        <dbReference type="Pfam" id="PF02927"/>
    </source>
</evidence>
<feature type="domain" description="ThuA-like" evidence="6">
    <location>
        <begin position="59"/>
        <end position="277"/>
    </location>
</feature>
<dbReference type="Pfam" id="PF00759">
    <property type="entry name" value="Glyco_hydro_9"/>
    <property type="match status" value="1"/>
</dbReference>
<dbReference type="GO" id="GO:0008810">
    <property type="term" value="F:cellulase activity"/>
    <property type="evidence" value="ECO:0007669"/>
    <property type="project" value="InterPro"/>
</dbReference>
<keyword evidence="2" id="KW-0119">Carbohydrate metabolism</keyword>
<dbReference type="GO" id="GO:0000272">
    <property type="term" value="P:polysaccharide catabolic process"/>
    <property type="evidence" value="ECO:0007669"/>
    <property type="project" value="UniProtKB-KW"/>
</dbReference>
<dbReference type="Pfam" id="PF02927">
    <property type="entry name" value="CelD_N"/>
    <property type="match status" value="1"/>
</dbReference>
<dbReference type="InterPro" id="IPR001701">
    <property type="entry name" value="Glyco_hydro_9"/>
</dbReference>
<organism evidence="7 8">
    <name type="scientific">Chryseolinea serpens</name>
    <dbReference type="NCBI Taxonomy" id="947013"/>
    <lineage>
        <taxon>Bacteria</taxon>
        <taxon>Pseudomonadati</taxon>
        <taxon>Bacteroidota</taxon>
        <taxon>Cytophagia</taxon>
        <taxon>Cytophagales</taxon>
        <taxon>Fulvivirgaceae</taxon>
        <taxon>Chryseolinea</taxon>
    </lineage>
</organism>
<evidence type="ECO:0000256" key="3">
    <source>
        <dbReference type="ARBA" id="ARBA00023326"/>
    </source>
</evidence>
<sequence length="864" mass="96274">MQIIGNQKRKVHTLSINLVMKQRLSTIIKHQGALWLSLVVLLILAKHTPASAQEQPKIKVLVVGSNDPYHNAMVKAAQPFFKGLAEQNNFEVDFTRDASAITEENLAHYQVFIQLHLAPFDLTEPQQFAIQQFTSKGKGYIAVHAAGLTGTRFLKPGEVYWQWFEQLMGNVIYSPHPPLQQGTVVVEDRTHPVTRNLPPTFSIRDEWYEFDKSPRPNVHVLATANESTYKPAKPMGDHPLIWTNPEYDRALYIGIGHDSTTCANADFAILMRDAIKWSASEIENKAQHNLDESLGQPVTVLANQVAYSTEAPKSAIVRSHKPLPENMTFNLIGALTLKTVYSGKLQKAEQVADWQPGIWYSRIDFSDFNTPGYYKLQVEAEGKPYESYAFTIGEKALSKVALPAIANFFYHQRASSPEEAGADKHILLYGSTKTVDLSGGWADASGDVSKYFSHLAYTNFMSPQQIPMVDWSMINTVDRIPELLDQTGSKDALTTEALYGADYIMRSLSPEGYFYMTVFTYFDKDPNARRVVGLLADSKTTADYQCAYREGGGMAVAALARISRWHRDGAFTSQQYLDAAERAFAHLQKFSTRYADDGKDNVIDDYCALMAATELWIATGKPAYQAEARKRAGNLNKRLSPKGYFIANDANRPFWHAADAGLPVIALARYLDVETNTSDRNKALTTIKKALDYNLSITHEVTNPFGYPRQSFLYKGKVQNGFFIPHENESGWWWQGEDARLGSLAAAMLVGGRLVYPDKGPLGVKPELATYASNLVSWVLGSNPYNICMMYGYGKNNVPYMAAMYGHGSGRGGISNGISGKDGKGDGSGIDFKMEDNGNEWRWSEQWIPHSGWFLAAVTAMSSK</sequence>
<dbReference type="InterPro" id="IPR008928">
    <property type="entry name" value="6-hairpin_glycosidase_sf"/>
</dbReference>
<dbReference type="InterPro" id="IPR013783">
    <property type="entry name" value="Ig-like_fold"/>
</dbReference>
<feature type="domain" description="Cellulase Ig-like" evidence="5">
    <location>
        <begin position="300"/>
        <end position="382"/>
    </location>
</feature>
<dbReference type="InterPro" id="IPR012341">
    <property type="entry name" value="6hp_glycosidase-like_sf"/>
</dbReference>
<accession>A0A1M5WV67</accession>
<dbReference type="InterPro" id="IPR004197">
    <property type="entry name" value="Cellulase_Ig-like"/>
</dbReference>
<dbReference type="EMBL" id="FQWQ01000005">
    <property type="protein sequence ID" value="SHH91506.1"/>
    <property type="molecule type" value="Genomic_DNA"/>
</dbReference>
<dbReference type="Gene3D" id="2.60.40.10">
    <property type="entry name" value="Immunoglobulins"/>
    <property type="match status" value="1"/>
</dbReference>
<dbReference type="STRING" id="947013.SAMN04488109_6059"/>
<feature type="domain" description="Glycoside hydrolase family 9" evidence="4">
    <location>
        <begin position="402"/>
        <end position="798"/>
    </location>
</feature>
<dbReference type="PANTHER" id="PTHR40469:SF2">
    <property type="entry name" value="GALACTOSE-BINDING DOMAIN-LIKE SUPERFAMILY PROTEIN"/>
    <property type="match status" value="1"/>
</dbReference>
<gene>
    <name evidence="7" type="ORF">SAMN04488109_6059</name>
</gene>
<evidence type="ECO:0000259" key="6">
    <source>
        <dbReference type="Pfam" id="PF06283"/>
    </source>
</evidence>
<dbReference type="Gene3D" id="1.50.10.10">
    <property type="match status" value="1"/>
</dbReference>
<dbReference type="SUPFAM" id="SSF48208">
    <property type="entry name" value="Six-hairpin glycosidases"/>
    <property type="match status" value="1"/>
</dbReference>
<evidence type="ECO:0000256" key="2">
    <source>
        <dbReference type="ARBA" id="ARBA00023277"/>
    </source>
</evidence>
<evidence type="ECO:0000259" key="4">
    <source>
        <dbReference type="Pfam" id="PF00759"/>
    </source>
</evidence>
<keyword evidence="8" id="KW-1185">Reference proteome</keyword>
<keyword evidence="7" id="KW-0808">Transferase</keyword>
<evidence type="ECO:0000313" key="8">
    <source>
        <dbReference type="Proteomes" id="UP000184212"/>
    </source>
</evidence>
<dbReference type="Gene3D" id="3.40.50.880">
    <property type="match status" value="1"/>
</dbReference>
<proteinExistence type="inferred from homology"/>
<comment type="similarity">
    <text evidence="1">Belongs to the glycosyl hydrolase 9 (cellulase E) family.</text>
</comment>
<dbReference type="InterPro" id="IPR029010">
    <property type="entry name" value="ThuA-like"/>
</dbReference>